<protein>
    <recommendedName>
        <fullName evidence="3">Restriction endonuclease</fullName>
    </recommendedName>
</protein>
<proteinExistence type="predicted"/>
<evidence type="ECO:0000313" key="1">
    <source>
        <dbReference type="EMBL" id="MFC0076787.1"/>
    </source>
</evidence>
<sequence length="236" mass="27819">MIDILELSKKVLTRLAFLGKENAIRDSNEQLIFPLKRLTDGTKETIRISEQEMRLLFIEEFKIKYPNLYYSIETPTTGKFSFGKTWNEIKLENEGQSASHDMCIFEKKDSKYERIMNIEFKHRNSGIAKSGKDVLKLIREEQDGAFIHLLENTNSNTIISVFRKLAESFEKFKTVWIQENKTIQIVILSLEQKKLIHCELRKSDLFDNNFFVLEQKFGNIDKFNNSYWSLVELDKN</sequence>
<keyword evidence="2" id="KW-1185">Reference proteome</keyword>
<reference evidence="1 2" key="1">
    <citation type="submission" date="2024-09" db="EMBL/GenBank/DDBJ databases">
        <authorList>
            <person name="Sun Q."/>
            <person name="Mori K."/>
        </authorList>
    </citation>
    <scope>NUCLEOTIDE SEQUENCE [LARGE SCALE GENOMIC DNA]</scope>
    <source>
        <strain evidence="1 2">CGMCC 1.12926</strain>
    </source>
</reference>
<dbReference type="EMBL" id="JBHLYW010000007">
    <property type="protein sequence ID" value="MFC0076787.1"/>
    <property type="molecule type" value="Genomic_DNA"/>
</dbReference>
<organism evidence="1 2">
    <name type="scientific">Flavobacterium procerum</name>
    <dbReference type="NCBI Taxonomy" id="1455569"/>
    <lineage>
        <taxon>Bacteria</taxon>
        <taxon>Pseudomonadati</taxon>
        <taxon>Bacteroidota</taxon>
        <taxon>Flavobacteriia</taxon>
        <taxon>Flavobacteriales</taxon>
        <taxon>Flavobacteriaceae</taxon>
        <taxon>Flavobacterium</taxon>
    </lineage>
</organism>
<comment type="caution">
    <text evidence="1">The sequence shown here is derived from an EMBL/GenBank/DDBJ whole genome shotgun (WGS) entry which is preliminary data.</text>
</comment>
<gene>
    <name evidence="1" type="ORF">ACFFLS_07035</name>
</gene>
<evidence type="ECO:0008006" key="3">
    <source>
        <dbReference type="Google" id="ProtNLM"/>
    </source>
</evidence>
<accession>A0ABV6BQ84</accession>
<name>A0ABV6BQ84_9FLAO</name>
<dbReference type="Proteomes" id="UP001589734">
    <property type="component" value="Unassembled WGS sequence"/>
</dbReference>
<evidence type="ECO:0000313" key="2">
    <source>
        <dbReference type="Proteomes" id="UP001589734"/>
    </source>
</evidence>
<dbReference type="RefSeq" id="WP_379685825.1">
    <property type="nucleotide sequence ID" value="NZ_JBHLYW010000007.1"/>
</dbReference>